<gene>
    <name evidence="2" type="ORF">NITINOP_1689</name>
</gene>
<dbReference type="InterPro" id="IPR028098">
    <property type="entry name" value="Glyco_trans_4-like_N"/>
</dbReference>
<dbReference type="EMBL" id="LN885086">
    <property type="protein sequence ID" value="CUQ66664.1"/>
    <property type="molecule type" value="Genomic_DNA"/>
</dbReference>
<evidence type="ECO:0000313" key="3">
    <source>
        <dbReference type="Proteomes" id="UP000066284"/>
    </source>
</evidence>
<dbReference type="Proteomes" id="UP000066284">
    <property type="component" value="Chromosome 1"/>
</dbReference>
<proteinExistence type="predicted"/>
<accession>A0A0S4KU09</accession>
<dbReference type="Gene3D" id="3.40.50.2000">
    <property type="entry name" value="Glycogen Phosphorylase B"/>
    <property type="match status" value="2"/>
</dbReference>
<name>A0A0S4KU09_9BACT</name>
<dbReference type="InterPro" id="IPR050194">
    <property type="entry name" value="Glycosyltransferase_grp1"/>
</dbReference>
<dbReference type="GO" id="GO:0016757">
    <property type="term" value="F:glycosyltransferase activity"/>
    <property type="evidence" value="ECO:0007669"/>
    <property type="project" value="TreeGrafter"/>
</dbReference>
<evidence type="ECO:0000313" key="2">
    <source>
        <dbReference type="EMBL" id="CUQ66664.1"/>
    </source>
</evidence>
<feature type="domain" description="Glycosyltransferase subfamily 4-like N-terminal" evidence="1">
    <location>
        <begin position="14"/>
        <end position="164"/>
    </location>
</feature>
<dbReference type="Pfam" id="PF13439">
    <property type="entry name" value="Glyco_transf_4"/>
    <property type="match status" value="1"/>
</dbReference>
<dbReference type="AlphaFoldDB" id="A0A0S4KU09"/>
<dbReference type="Pfam" id="PF13692">
    <property type="entry name" value="Glyco_trans_1_4"/>
    <property type="match status" value="1"/>
</dbReference>
<reference evidence="3" key="1">
    <citation type="submission" date="2015-09" db="EMBL/GenBank/DDBJ databases">
        <authorList>
            <person name="Daims H."/>
        </authorList>
    </citation>
    <scope>NUCLEOTIDE SEQUENCE [LARGE SCALE GENOMIC DNA]</scope>
</reference>
<dbReference type="PANTHER" id="PTHR45947:SF3">
    <property type="entry name" value="SULFOQUINOVOSYL TRANSFERASE SQD2"/>
    <property type="match status" value="1"/>
</dbReference>
<sequence>MKITIATDAWLPQVNGVVRTLGHTVDHLRALGHDVRLITPRDFRTYPCPTYPSIRLALFPKPGVKRALKEFRPHAVHIATEGPIGHAARALCRKRSLPFTTSYHTQFPEYVRARCPIPVDWSYAYLRRFHGRAVRTMIATESMRSLLRERGFKSLEIWARGVDSTLFRPGSKSLLADPRPISMYMGRVAVEKNVEAFLQLDLPGSKYVVGDGPDLEPLRRRYPDVRFTGRKSGQELAAYLAAADVFVFPSLTDTFGLVLLEAMACGVPVAAYPVTGPIDVVQQGKTGVLDYDLRRAVLGALTLDPADCVAYARQQSWRNCTERFLSLLAPFDEDRWG</sequence>
<dbReference type="KEGG" id="nio:NITINOP_1689"/>
<dbReference type="RefSeq" id="WP_062484649.1">
    <property type="nucleotide sequence ID" value="NZ_LN885086.1"/>
</dbReference>
<organism evidence="2 3">
    <name type="scientific">Candidatus Nitrospira inopinata</name>
    <dbReference type="NCBI Taxonomy" id="1715989"/>
    <lineage>
        <taxon>Bacteria</taxon>
        <taxon>Pseudomonadati</taxon>
        <taxon>Nitrospirota</taxon>
        <taxon>Nitrospiria</taxon>
        <taxon>Nitrospirales</taxon>
        <taxon>Nitrospiraceae</taxon>
        <taxon>Nitrospira</taxon>
    </lineage>
</organism>
<dbReference type="PANTHER" id="PTHR45947">
    <property type="entry name" value="SULFOQUINOVOSYL TRANSFERASE SQD2"/>
    <property type="match status" value="1"/>
</dbReference>
<dbReference type="SUPFAM" id="SSF53756">
    <property type="entry name" value="UDP-Glycosyltransferase/glycogen phosphorylase"/>
    <property type="match status" value="1"/>
</dbReference>
<dbReference type="OrthoDB" id="9802525at2"/>
<dbReference type="CDD" id="cd03814">
    <property type="entry name" value="GT4-like"/>
    <property type="match status" value="1"/>
</dbReference>
<keyword evidence="3" id="KW-1185">Reference proteome</keyword>
<evidence type="ECO:0000259" key="1">
    <source>
        <dbReference type="Pfam" id="PF13439"/>
    </source>
</evidence>
<keyword evidence="2" id="KW-0808">Transferase</keyword>
<protein>
    <submittedName>
        <fullName evidence="2">Glycosyltransferase</fullName>
    </submittedName>
</protein>
<dbReference type="STRING" id="1715989.NITINOP_1689"/>